<dbReference type="PANTHER" id="PTHR35936">
    <property type="entry name" value="MEMBRANE-BOUND LYTIC MUREIN TRANSGLYCOSYLASE F"/>
    <property type="match status" value="1"/>
</dbReference>
<evidence type="ECO:0000313" key="2">
    <source>
        <dbReference type="EMBL" id="SDD19341.1"/>
    </source>
</evidence>
<feature type="chain" id="PRO_5011643372" evidence="1">
    <location>
        <begin position="23"/>
        <end position="300"/>
    </location>
</feature>
<evidence type="ECO:0000256" key="1">
    <source>
        <dbReference type="SAM" id="SignalP"/>
    </source>
</evidence>
<keyword evidence="3" id="KW-1185">Reference proteome</keyword>
<dbReference type="STRING" id="639004.SAMN04488239_105355"/>
<evidence type="ECO:0000313" key="3">
    <source>
        <dbReference type="Proteomes" id="UP000199628"/>
    </source>
</evidence>
<proteinExistence type="predicted"/>
<dbReference type="EMBL" id="FMZV01000005">
    <property type="protein sequence ID" value="SDD19341.1"/>
    <property type="molecule type" value="Genomic_DNA"/>
</dbReference>
<dbReference type="Proteomes" id="UP000199628">
    <property type="component" value="Unassembled WGS sequence"/>
</dbReference>
<reference evidence="3" key="1">
    <citation type="submission" date="2016-10" db="EMBL/GenBank/DDBJ databases">
        <authorList>
            <person name="Varghese N."/>
            <person name="Submissions S."/>
        </authorList>
    </citation>
    <scope>NUCLEOTIDE SEQUENCE [LARGE SCALE GENOMIC DNA]</scope>
    <source>
        <strain evidence="3">CGMCC 1.9108</strain>
    </source>
</reference>
<accession>A0A1G6SRT8</accession>
<sequence length="300" mass="32585">MTTPLRAVAAVLAICAGLPVLAQTRCADHVPQARPQNASRDFVGADLDTIQERGWIEFAAYEDFPPWSWEEGGKARGVDVEIGRLIAEELGVEARFTLVVAGENLDADLRNWVWKGPVVGGRVANVMLHVPYDSNFACRVEQVVFTGQYHEEQVAIAYREAAYPDEKPVPAYFRFDTVAVENDSIADFYLTSFPGGQLAGSIRRYPTMQAAMAGLTQGDTMAAMGPLAQLEHGVEAGVAVHTPPLPGFSVGKWTIGLAVHFSHRPLAYAVDDAIAAGLQDGRIAEIFNRYGLTFTPPALR</sequence>
<dbReference type="OrthoDB" id="6192933at2"/>
<feature type="signal peptide" evidence="1">
    <location>
        <begin position="1"/>
        <end position="22"/>
    </location>
</feature>
<gene>
    <name evidence="2" type="ORF">SAMN04488239_105355</name>
</gene>
<dbReference type="PANTHER" id="PTHR35936:SF19">
    <property type="entry name" value="AMINO-ACID-BINDING PROTEIN YXEM-RELATED"/>
    <property type="match status" value="1"/>
</dbReference>
<keyword evidence="1" id="KW-0732">Signal</keyword>
<dbReference type="SUPFAM" id="SSF53850">
    <property type="entry name" value="Periplasmic binding protein-like II"/>
    <property type="match status" value="1"/>
</dbReference>
<dbReference type="FunFam" id="3.40.190.10:FF:000806">
    <property type="entry name" value="Polar amino acid uptake family ABC transporter, periplasmic substrate-binding protein"/>
    <property type="match status" value="1"/>
</dbReference>
<dbReference type="RefSeq" id="WP_093030442.1">
    <property type="nucleotide sequence ID" value="NZ_FMZV01000005.1"/>
</dbReference>
<protein>
    <submittedName>
        <fullName evidence="2">Amino acid ABC transporter substrate-binding protein, PAAT family</fullName>
    </submittedName>
</protein>
<name>A0A1G6SRT8_9RHOB</name>
<dbReference type="Gene3D" id="3.40.190.10">
    <property type="entry name" value="Periplasmic binding protein-like II"/>
    <property type="match status" value="3"/>
</dbReference>
<organism evidence="2 3">
    <name type="scientific">Ruegeria marina</name>
    <dbReference type="NCBI Taxonomy" id="639004"/>
    <lineage>
        <taxon>Bacteria</taxon>
        <taxon>Pseudomonadati</taxon>
        <taxon>Pseudomonadota</taxon>
        <taxon>Alphaproteobacteria</taxon>
        <taxon>Rhodobacterales</taxon>
        <taxon>Roseobacteraceae</taxon>
        <taxon>Ruegeria</taxon>
    </lineage>
</organism>
<dbReference type="AlphaFoldDB" id="A0A1G6SRT8"/>